<reference evidence="2 3" key="1">
    <citation type="submission" date="2018-06" db="EMBL/GenBank/DDBJ databases">
        <authorList>
            <consortium name="Pathogen Informatics"/>
            <person name="Doyle S."/>
        </authorList>
    </citation>
    <scope>NUCLEOTIDE SEQUENCE [LARGE SCALE GENOMIC DNA]</scope>
    <source>
        <strain evidence="2 3">NCTC12112</strain>
    </source>
</reference>
<dbReference type="Pfam" id="PF06541">
    <property type="entry name" value="ABC_trans_CmpB"/>
    <property type="match status" value="1"/>
</dbReference>
<evidence type="ECO:0000313" key="2">
    <source>
        <dbReference type="EMBL" id="SQI99353.1"/>
    </source>
</evidence>
<feature type="transmembrane region" description="Helical" evidence="1">
    <location>
        <begin position="51"/>
        <end position="70"/>
    </location>
</feature>
<dbReference type="InterPro" id="IPR010540">
    <property type="entry name" value="CmpB_TMEM229"/>
</dbReference>
<accession>A0AAX1TUK0</accession>
<organism evidence="2 3">
    <name type="scientific">Fusobacterium ulcerans</name>
    <dbReference type="NCBI Taxonomy" id="861"/>
    <lineage>
        <taxon>Bacteria</taxon>
        <taxon>Fusobacteriati</taxon>
        <taxon>Fusobacteriota</taxon>
        <taxon>Fusobacteriia</taxon>
        <taxon>Fusobacteriales</taxon>
        <taxon>Fusobacteriaceae</taxon>
        <taxon>Fusobacterium</taxon>
    </lineage>
</organism>
<dbReference type="Proteomes" id="UP000249008">
    <property type="component" value="Chromosome 1"/>
</dbReference>
<feature type="transmembrane region" description="Helical" evidence="1">
    <location>
        <begin position="124"/>
        <end position="143"/>
    </location>
</feature>
<evidence type="ECO:0000256" key="1">
    <source>
        <dbReference type="SAM" id="Phobius"/>
    </source>
</evidence>
<feature type="transmembrane region" description="Helical" evidence="1">
    <location>
        <begin position="163"/>
        <end position="186"/>
    </location>
</feature>
<sequence>MASKEKIKYELRMYFFLFMLYSLIGWIYETILFSVEEGYFINRGFNFGPYIPIYGFGAVIIMIVISKFIVESDENNKFSMRPLKIFILILVLSTVAELIGSYIMEYSLGIILWDYTDEWMNFQGRISPKTSFIFAAGGTAVYYTIQPLGKKIIDKVSIKGQKIFASFLLILILIDFSASLVTTIWFSDSIKKAGIMERK</sequence>
<keyword evidence="1" id="KW-1133">Transmembrane helix</keyword>
<proteinExistence type="predicted"/>
<dbReference type="EMBL" id="LS483487">
    <property type="protein sequence ID" value="SQI99353.1"/>
    <property type="molecule type" value="Genomic_DNA"/>
</dbReference>
<feature type="transmembrane region" description="Helical" evidence="1">
    <location>
        <begin position="12"/>
        <end position="31"/>
    </location>
</feature>
<keyword evidence="1" id="KW-0812">Transmembrane</keyword>
<dbReference type="AlphaFoldDB" id="A0AAX1TUK0"/>
<dbReference type="RefSeq" id="WP_106878564.1">
    <property type="nucleotide sequence ID" value="NZ_CAJKPR010000001.1"/>
</dbReference>
<gene>
    <name evidence="2" type="ORF">NCTC12112_00062</name>
</gene>
<protein>
    <submittedName>
        <fullName evidence="2">Predicted membrane protein</fullName>
    </submittedName>
</protein>
<feature type="transmembrane region" description="Helical" evidence="1">
    <location>
        <begin position="82"/>
        <end position="104"/>
    </location>
</feature>
<evidence type="ECO:0000313" key="3">
    <source>
        <dbReference type="Proteomes" id="UP000249008"/>
    </source>
</evidence>
<keyword evidence="1" id="KW-0472">Membrane</keyword>
<dbReference type="KEGG" id="ful:C4N20_07575"/>
<name>A0AAX1TUK0_9FUSO</name>